<keyword evidence="1" id="KW-0732">Signal</keyword>
<feature type="chain" id="PRO_5002205311" evidence="1">
    <location>
        <begin position="26"/>
        <end position="211"/>
    </location>
</feature>
<dbReference type="OrthoDB" id="2700767at2759"/>
<feature type="signal peptide" evidence="1">
    <location>
        <begin position="1"/>
        <end position="25"/>
    </location>
</feature>
<accession>A0A0C9WEQ2</accession>
<organism evidence="2 3">
    <name type="scientific">Hydnomerulius pinastri MD-312</name>
    <dbReference type="NCBI Taxonomy" id="994086"/>
    <lineage>
        <taxon>Eukaryota</taxon>
        <taxon>Fungi</taxon>
        <taxon>Dikarya</taxon>
        <taxon>Basidiomycota</taxon>
        <taxon>Agaricomycotina</taxon>
        <taxon>Agaricomycetes</taxon>
        <taxon>Agaricomycetidae</taxon>
        <taxon>Boletales</taxon>
        <taxon>Boletales incertae sedis</taxon>
        <taxon>Leucogyrophana</taxon>
    </lineage>
</organism>
<evidence type="ECO:0000256" key="1">
    <source>
        <dbReference type="SAM" id="SignalP"/>
    </source>
</evidence>
<dbReference type="Proteomes" id="UP000053820">
    <property type="component" value="Unassembled WGS sequence"/>
</dbReference>
<evidence type="ECO:0000313" key="3">
    <source>
        <dbReference type="Proteomes" id="UP000053820"/>
    </source>
</evidence>
<keyword evidence="3" id="KW-1185">Reference proteome</keyword>
<dbReference type="HOGENOM" id="CLU_1305018_0_0_1"/>
<evidence type="ECO:0000313" key="2">
    <source>
        <dbReference type="EMBL" id="KIJ64111.1"/>
    </source>
</evidence>
<dbReference type="EMBL" id="KN839848">
    <property type="protein sequence ID" value="KIJ64111.1"/>
    <property type="molecule type" value="Genomic_DNA"/>
</dbReference>
<reference evidence="2 3" key="1">
    <citation type="submission" date="2014-04" db="EMBL/GenBank/DDBJ databases">
        <title>Evolutionary Origins and Diversification of the Mycorrhizal Mutualists.</title>
        <authorList>
            <consortium name="DOE Joint Genome Institute"/>
            <consortium name="Mycorrhizal Genomics Consortium"/>
            <person name="Kohler A."/>
            <person name="Kuo A."/>
            <person name="Nagy L.G."/>
            <person name="Floudas D."/>
            <person name="Copeland A."/>
            <person name="Barry K.W."/>
            <person name="Cichocki N."/>
            <person name="Veneault-Fourrey C."/>
            <person name="LaButti K."/>
            <person name="Lindquist E.A."/>
            <person name="Lipzen A."/>
            <person name="Lundell T."/>
            <person name="Morin E."/>
            <person name="Murat C."/>
            <person name="Riley R."/>
            <person name="Ohm R."/>
            <person name="Sun H."/>
            <person name="Tunlid A."/>
            <person name="Henrissat B."/>
            <person name="Grigoriev I.V."/>
            <person name="Hibbett D.S."/>
            <person name="Martin F."/>
        </authorList>
    </citation>
    <scope>NUCLEOTIDE SEQUENCE [LARGE SCALE GENOMIC DNA]</scope>
    <source>
        <strain evidence="2 3">MD-312</strain>
    </source>
</reference>
<proteinExistence type="predicted"/>
<dbReference type="AlphaFoldDB" id="A0A0C9WEQ2"/>
<name>A0A0C9WEQ2_9AGAM</name>
<protein>
    <submittedName>
        <fullName evidence="2">Uncharacterized protein</fullName>
    </submittedName>
</protein>
<gene>
    <name evidence="2" type="ORF">HYDPIDRAFT_112648</name>
</gene>
<sequence length="211" mass="22902">MSRESHSRALLVALCLIVFIVFLESLLVRDISSLPCSRPNEEAGPNASICQRESSTSPAQLIDAAQIVVSHEHEVAAGVSMEPDKHLEVTLRTIINAPHSWDLIVKGPLYCQWLGLWALVSTTIVLGSVGHGVADLWTEGQDASFRIQFLTDLILCRANAALNMPAKLLSPGKITPLLASPSTRRLSPHAGGYVRGHRRSGSVRLSCDPRQ</sequence>